<dbReference type="VEuPathDB" id="MicrosporidiaDB:HERIO_533"/>
<evidence type="ECO:0000313" key="1">
    <source>
        <dbReference type="EMBL" id="ORD97622.1"/>
    </source>
</evidence>
<dbReference type="AlphaFoldDB" id="A0A1X0QCY6"/>
<name>A0A1X0QCY6_9MICR</name>
<accession>A0A1X0QCY6</accession>
<dbReference type="Proteomes" id="UP000192356">
    <property type="component" value="Unassembled WGS sequence"/>
</dbReference>
<comment type="caution">
    <text evidence="1">The sequence shown here is derived from an EMBL/GenBank/DDBJ whole genome shotgun (WGS) entry which is preliminary data.</text>
</comment>
<organism evidence="1 2">
    <name type="scientific">Hepatospora eriocheir</name>
    <dbReference type="NCBI Taxonomy" id="1081669"/>
    <lineage>
        <taxon>Eukaryota</taxon>
        <taxon>Fungi</taxon>
        <taxon>Fungi incertae sedis</taxon>
        <taxon>Microsporidia</taxon>
        <taxon>Hepatosporidae</taxon>
        <taxon>Hepatospora</taxon>
    </lineage>
</organism>
<evidence type="ECO:0000313" key="2">
    <source>
        <dbReference type="Proteomes" id="UP000192356"/>
    </source>
</evidence>
<reference evidence="1 2" key="1">
    <citation type="journal article" date="2017" name="Environ. Microbiol.">
        <title>Decay of the glycolytic pathway and adaptation to intranuclear parasitism within Enterocytozoonidae microsporidia.</title>
        <authorList>
            <person name="Wiredu Boakye D."/>
            <person name="Jaroenlak P."/>
            <person name="Prachumwat A."/>
            <person name="Williams T.A."/>
            <person name="Bateman K.S."/>
            <person name="Itsathitphaisarn O."/>
            <person name="Sritunyalucksana K."/>
            <person name="Paszkiewicz K.H."/>
            <person name="Moore K.A."/>
            <person name="Stentiford G.D."/>
            <person name="Williams B.A."/>
        </authorList>
    </citation>
    <scope>NUCLEOTIDE SEQUENCE [LARGE SCALE GENOMIC DNA]</scope>
    <source>
        <strain evidence="1 2">GB1</strain>
    </source>
</reference>
<keyword evidence="2" id="KW-1185">Reference proteome</keyword>
<dbReference type="EMBL" id="LVKB01000016">
    <property type="protein sequence ID" value="ORD97622.1"/>
    <property type="molecule type" value="Genomic_DNA"/>
</dbReference>
<dbReference type="VEuPathDB" id="MicrosporidiaDB:A0H76_2478"/>
<gene>
    <name evidence="1" type="ORF">HERIO_533</name>
</gene>
<proteinExistence type="predicted"/>
<sequence>MEILKNMMEFKKKFNITIKEGKYLLRHLREYKYFKIFIYDSKNVMSIFRFKKSILTNTQKLRIEYDKETLTKEAKKIISGFINESFSLDILVKNDIFNDQVNIIGEYKIEVLYKFTEELINEFLTSFFALQNINKNAKDLIDELKRVEKLYLLKNINEIKNKCKLSSETGLDHFEYFQIQINNKLLGGNIYLKENFETKIENLQNGKFNYTEYWVDQLKSDSESKYVYSNDFEKYFEDINNSLYRFICSKKNLLTIVDNIFKFFEFKNNINHLLFKNQLDWFYNVKIKLEIILAKIELIRVNVFSETEIFEKFEKIYGMFGFIYLSVEYISLIEFEPKYLENLNGLFNII</sequence>
<protein>
    <submittedName>
        <fullName evidence="1">Uncharacterized protein</fullName>
    </submittedName>
</protein>